<name>A0A7X0RZI8_9BACL</name>
<gene>
    <name evidence="7" type="ORF">H7C19_32435</name>
</gene>
<proteinExistence type="inferred from homology"/>
<dbReference type="Pfam" id="PF13476">
    <property type="entry name" value="AAA_23"/>
    <property type="match status" value="1"/>
</dbReference>
<evidence type="ECO:0000259" key="6">
    <source>
        <dbReference type="Pfam" id="PF13476"/>
    </source>
</evidence>
<feature type="coiled-coil region" evidence="4">
    <location>
        <begin position="217"/>
        <end position="271"/>
    </location>
</feature>
<dbReference type="SUPFAM" id="SSF52540">
    <property type="entry name" value="P-loop containing nucleoside triphosphate hydrolases"/>
    <property type="match status" value="1"/>
</dbReference>
<dbReference type="InterPro" id="IPR027417">
    <property type="entry name" value="P-loop_NTPase"/>
</dbReference>
<evidence type="ECO:0000256" key="4">
    <source>
        <dbReference type="SAM" id="Coils"/>
    </source>
</evidence>
<evidence type="ECO:0000313" key="7">
    <source>
        <dbReference type="EMBL" id="MBB6675376.1"/>
    </source>
</evidence>
<evidence type="ECO:0000256" key="2">
    <source>
        <dbReference type="ARBA" id="ARBA00011322"/>
    </source>
</evidence>
<protein>
    <recommendedName>
        <fullName evidence="3">Nuclease SbcCD subunit C</fullName>
    </recommendedName>
</protein>
<dbReference type="PANTHER" id="PTHR32114:SF2">
    <property type="entry name" value="ABC TRANSPORTER ABCH.3"/>
    <property type="match status" value="1"/>
</dbReference>
<organism evidence="7 8">
    <name type="scientific">Cohnella nanjingensis</name>
    <dbReference type="NCBI Taxonomy" id="1387779"/>
    <lineage>
        <taxon>Bacteria</taxon>
        <taxon>Bacillati</taxon>
        <taxon>Bacillota</taxon>
        <taxon>Bacilli</taxon>
        <taxon>Bacillales</taxon>
        <taxon>Paenibacillaceae</taxon>
        <taxon>Cohnella</taxon>
    </lineage>
</organism>
<dbReference type="GO" id="GO:0006302">
    <property type="term" value="P:double-strand break repair"/>
    <property type="evidence" value="ECO:0007669"/>
    <property type="project" value="InterPro"/>
</dbReference>
<feature type="non-terminal residue" evidence="7">
    <location>
        <position position="425"/>
    </location>
</feature>
<feature type="compositionally biased region" description="Low complexity" evidence="5">
    <location>
        <begin position="315"/>
        <end position="344"/>
    </location>
</feature>
<dbReference type="EMBL" id="JACJVP010000074">
    <property type="protein sequence ID" value="MBB6675376.1"/>
    <property type="molecule type" value="Genomic_DNA"/>
</dbReference>
<evidence type="ECO:0000256" key="3">
    <source>
        <dbReference type="ARBA" id="ARBA00013368"/>
    </source>
</evidence>
<feature type="compositionally biased region" description="Basic and acidic residues" evidence="5">
    <location>
        <begin position="303"/>
        <end position="314"/>
    </location>
</feature>
<comment type="similarity">
    <text evidence="1">Belongs to the SMC family. SbcC subfamily.</text>
</comment>
<feature type="region of interest" description="Disordered" evidence="5">
    <location>
        <begin position="293"/>
        <end position="344"/>
    </location>
</feature>
<evidence type="ECO:0000256" key="5">
    <source>
        <dbReference type="SAM" id="MobiDB-lite"/>
    </source>
</evidence>
<dbReference type="Gene3D" id="3.40.50.300">
    <property type="entry name" value="P-loop containing nucleotide triphosphate hydrolases"/>
    <property type="match status" value="1"/>
</dbReference>
<accession>A0A7X0RZI8</accession>
<evidence type="ECO:0000256" key="1">
    <source>
        <dbReference type="ARBA" id="ARBA00006930"/>
    </source>
</evidence>
<comment type="caution">
    <text evidence="7">The sequence shown here is derived from an EMBL/GenBank/DDBJ whole genome shotgun (WGS) entry which is preliminary data.</text>
</comment>
<dbReference type="AlphaFoldDB" id="A0A7X0RZI8"/>
<dbReference type="Proteomes" id="UP000547209">
    <property type="component" value="Unassembled WGS sequence"/>
</dbReference>
<reference evidence="7 8" key="1">
    <citation type="submission" date="2020-08" db="EMBL/GenBank/DDBJ databases">
        <title>Cohnella phylogeny.</title>
        <authorList>
            <person name="Dunlap C."/>
        </authorList>
    </citation>
    <scope>NUCLEOTIDE SEQUENCE [LARGE SCALE GENOMIC DNA]</scope>
    <source>
        <strain evidence="7 8">DSM 28246</strain>
    </source>
</reference>
<dbReference type="PANTHER" id="PTHR32114">
    <property type="entry name" value="ABC TRANSPORTER ABCH.3"/>
    <property type="match status" value="1"/>
</dbReference>
<dbReference type="GO" id="GO:0016887">
    <property type="term" value="F:ATP hydrolysis activity"/>
    <property type="evidence" value="ECO:0007669"/>
    <property type="project" value="InterPro"/>
</dbReference>
<comment type="subunit">
    <text evidence="2">Heterodimer of SbcC and SbcD.</text>
</comment>
<dbReference type="InterPro" id="IPR038729">
    <property type="entry name" value="Rad50/SbcC_AAA"/>
</dbReference>
<keyword evidence="8" id="KW-1185">Reference proteome</keyword>
<sequence>MKPILLELAGIQSYREKQAVDFERLCQGGVFGIFGPTGSGKSSILDAMTLALYGRVERAPKGTQGILNGAENKLSVALTFEMSGAGERLRYRVERQYKRAGESAVHGALCRLIELSPEGERVLADKQSEVDAEVERLIGLTMTDFTRAVVLPQGKFAEFLTLAGKDRRQMLQRLFRLERYGDALAARLSARSDGVRMRLKETEAEQLGLGDASPEALAAATERLASARAEAARLRALLTETEAAHEALGRRREREIELRRLEAQWEALARQAPAIAEQEAEAARLERAASALPAVRDADEAERELAARTGEREGAQAASAAQTARAETAAAAWEAAQSESGAQEPGLIQRLERLEQAVQLEKEARVWQAQWTEATGILAQDEQRGQALEERFAHTGDRLRQARDKQLRLRAEWEALQPRAEASSR</sequence>
<feature type="domain" description="Rad50/SbcC-type AAA" evidence="6">
    <location>
        <begin position="6"/>
        <end position="188"/>
    </location>
</feature>
<dbReference type="RefSeq" id="WP_185673232.1">
    <property type="nucleotide sequence ID" value="NZ_JACJVP010000074.1"/>
</dbReference>
<keyword evidence="4" id="KW-0175">Coiled coil</keyword>
<evidence type="ECO:0000313" key="8">
    <source>
        <dbReference type="Proteomes" id="UP000547209"/>
    </source>
</evidence>